<dbReference type="EMBL" id="UOFM01000319">
    <property type="protein sequence ID" value="VAW79663.1"/>
    <property type="molecule type" value="Genomic_DNA"/>
</dbReference>
<reference evidence="1" key="1">
    <citation type="submission" date="2018-06" db="EMBL/GenBank/DDBJ databases">
        <authorList>
            <person name="Zhirakovskaya E."/>
        </authorList>
    </citation>
    <scope>NUCLEOTIDE SEQUENCE</scope>
</reference>
<accession>A0A3B0YUT4</accession>
<proteinExistence type="predicted"/>
<gene>
    <name evidence="1" type="ORF">MNBD_GAMMA14-2674</name>
</gene>
<organism evidence="1">
    <name type="scientific">hydrothermal vent metagenome</name>
    <dbReference type="NCBI Taxonomy" id="652676"/>
    <lineage>
        <taxon>unclassified sequences</taxon>
        <taxon>metagenomes</taxon>
        <taxon>ecological metagenomes</taxon>
    </lineage>
</organism>
<name>A0A3B0YUT4_9ZZZZ</name>
<evidence type="ECO:0000313" key="1">
    <source>
        <dbReference type="EMBL" id="VAW79663.1"/>
    </source>
</evidence>
<protein>
    <submittedName>
        <fullName evidence="1">Uncharacterized protein</fullName>
    </submittedName>
</protein>
<dbReference type="AlphaFoldDB" id="A0A3B0YUT4"/>
<sequence>MPLPEPERYNLPWLVNNSLDETEREAAQATVEDSPELQRERDFLAALRHSVKQQQPEAPLELGWRRLQRDIHRERKPGVSASWRAVAVAASLLLLVQSLVVWFPREDTDQYRPLSSGVQVATLQVRFVDSASEANIRQLLREQHLRIVDGPSAAGLYRLVSEGDRASALAVLKQRTDLVEYVQVE</sequence>